<feature type="region of interest" description="Disordered" evidence="1">
    <location>
        <begin position="1"/>
        <end position="109"/>
    </location>
</feature>
<dbReference type="EMBL" id="JAVFHQ010000080">
    <property type="protein sequence ID" value="KAK4539895.1"/>
    <property type="molecule type" value="Genomic_DNA"/>
</dbReference>
<feature type="compositionally biased region" description="Low complexity" evidence="1">
    <location>
        <begin position="42"/>
        <end position="52"/>
    </location>
</feature>
<gene>
    <name evidence="2" type="ORF">LTR36_010289</name>
</gene>
<name>A0AAV9J568_9PEZI</name>
<sequence>MREKRQDKGETAAECLSSWPDIAWSGHAEQEHGDASDDGDVVADSSAPEHASGTGGDEGGEPRGAVEMMAPPAVPRKSSKRASKGTLVTTGPVAESLPNGNEAATEAEEMDYAPSVLETFETARECTIVTSPPLSQLSSAASMKADVVEGASGSQKSAEGKGGKVMFWGLQGRA</sequence>
<evidence type="ECO:0000313" key="2">
    <source>
        <dbReference type="EMBL" id="KAK4539895.1"/>
    </source>
</evidence>
<keyword evidence="3" id="KW-1185">Reference proteome</keyword>
<dbReference type="AlphaFoldDB" id="A0AAV9J568"/>
<accession>A0AAV9J568</accession>
<proteinExistence type="predicted"/>
<feature type="non-terminal residue" evidence="2">
    <location>
        <position position="174"/>
    </location>
</feature>
<evidence type="ECO:0000313" key="3">
    <source>
        <dbReference type="Proteomes" id="UP001324427"/>
    </source>
</evidence>
<dbReference type="Proteomes" id="UP001324427">
    <property type="component" value="Unassembled WGS sequence"/>
</dbReference>
<protein>
    <submittedName>
        <fullName evidence="2">Uncharacterized protein</fullName>
    </submittedName>
</protein>
<comment type="caution">
    <text evidence="2">The sequence shown here is derived from an EMBL/GenBank/DDBJ whole genome shotgun (WGS) entry which is preliminary data.</text>
</comment>
<feature type="compositionally biased region" description="Basic and acidic residues" evidence="1">
    <location>
        <begin position="1"/>
        <end position="11"/>
    </location>
</feature>
<reference evidence="2 3" key="1">
    <citation type="submission" date="2021-11" db="EMBL/GenBank/DDBJ databases">
        <title>Black yeast isolated from Biological Soil Crust.</title>
        <authorList>
            <person name="Kurbessoian T."/>
        </authorList>
    </citation>
    <scope>NUCLEOTIDE SEQUENCE [LARGE SCALE GENOMIC DNA]</scope>
    <source>
        <strain evidence="2 3">CCFEE 5522</strain>
    </source>
</reference>
<evidence type="ECO:0000256" key="1">
    <source>
        <dbReference type="SAM" id="MobiDB-lite"/>
    </source>
</evidence>
<organism evidence="2 3">
    <name type="scientific">Oleoguttula mirabilis</name>
    <dbReference type="NCBI Taxonomy" id="1507867"/>
    <lineage>
        <taxon>Eukaryota</taxon>
        <taxon>Fungi</taxon>
        <taxon>Dikarya</taxon>
        <taxon>Ascomycota</taxon>
        <taxon>Pezizomycotina</taxon>
        <taxon>Dothideomycetes</taxon>
        <taxon>Dothideomycetidae</taxon>
        <taxon>Mycosphaerellales</taxon>
        <taxon>Teratosphaeriaceae</taxon>
        <taxon>Oleoguttula</taxon>
    </lineage>
</organism>